<dbReference type="CDD" id="cd00009">
    <property type="entry name" value="AAA"/>
    <property type="match status" value="1"/>
</dbReference>
<feature type="domain" description="AAA+ ATPase" evidence="1">
    <location>
        <begin position="574"/>
        <end position="732"/>
    </location>
</feature>
<dbReference type="InterPro" id="IPR011704">
    <property type="entry name" value="ATPase_dyneun-rel_AAA"/>
</dbReference>
<keyword evidence="2" id="KW-0378">Hydrolase</keyword>
<dbReference type="GO" id="GO:0016887">
    <property type="term" value="F:ATP hydrolysis activity"/>
    <property type="evidence" value="ECO:0007669"/>
    <property type="project" value="InterPro"/>
</dbReference>
<dbReference type="SMART" id="SM00382">
    <property type="entry name" value="AAA"/>
    <property type="match status" value="1"/>
</dbReference>
<dbReference type="EMBL" id="JAUSTO010000001">
    <property type="protein sequence ID" value="MDQ0151524.1"/>
    <property type="molecule type" value="Genomic_DNA"/>
</dbReference>
<evidence type="ECO:0000313" key="2">
    <source>
        <dbReference type="EMBL" id="MDQ0151524.1"/>
    </source>
</evidence>
<dbReference type="SUPFAM" id="SSF52540">
    <property type="entry name" value="P-loop containing nucleoside triphosphate hydrolases"/>
    <property type="match status" value="1"/>
</dbReference>
<dbReference type="EC" id="3.1.21.-" evidence="2"/>
<dbReference type="AlphaFoldDB" id="A0AAE4AJT5"/>
<dbReference type="InterPro" id="IPR003593">
    <property type="entry name" value="AAA+_ATPase"/>
</dbReference>
<evidence type="ECO:0000259" key="1">
    <source>
        <dbReference type="SMART" id="SM00382"/>
    </source>
</evidence>
<name>A0AAE4AJT5_9FIRM</name>
<protein>
    <submittedName>
        <fullName evidence="2">5-methylcytosine-specific restriction protein B</fullName>
        <ecNumber evidence="2">3.1.21.-</ecNumber>
    </submittedName>
</protein>
<dbReference type="Gene3D" id="3.40.50.300">
    <property type="entry name" value="P-loop containing nucleotide triphosphate hydrolases"/>
    <property type="match status" value="1"/>
</dbReference>
<dbReference type="Pfam" id="PF14338">
    <property type="entry name" value="Mrr_N"/>
    <property type="match status" value="1"/>
</dbReference>
<gene>
    <name evidence="2" type="ORF">J2S20_000198</name>
</gene>
<dbReference type="Proteomes" id="UP001241537">
    <property type="component" value="Unassembled WGS sequence"/>
</dbReference>
<dbReference type="Pfam" id="PF07728">
    <property type="entry name" value="AAA_5"/>
    <property type="match status" value="1"/>
</dbReference>
<dbReference type="InterPro" id="IPR025745">
    <property type="entry name" value="Mrr-like_N_dom"/>
</dbReference>
<comment type="caution">
    <text evidence="2">The sequence shown here is derived from an EMBL/GenBank/DDBJ whole genome shotgun (WGS) entry which is preliminary data.</text>
</comment>
<accession>A0AAE4AJT5</accession>
<dbReference type="PANTHER" id="PTHR37291">
    <property type="entry name" value="5-METHYLCYTOSINE-SPECIFIC RESTRICTION ENZYME B"/>
    <property type="match status" value="1"/>
</dbReference>
<dbReference type="GO" id="GO:0005524">
    <property type="term" value="F:ATP binding"/>
    <property type="evidence" value="ECO:0007669"/>
    <property type="project" value="InterPro"/>
</dbReference>
<reference evidence="2" key="1">
    <citation type="submission" date="2023-07" db="EMBL/GenBank/DDBJ databases">
        <title>Genomic Encyclopedia of Type Strains, Phase IV (KMG-IV): sequencing the most valuable type-strain genomes for metagenomic binning, comparative biology and taxonomic classification.</title>
        <authorList>
            <person name="Goeker M."/>
        </authorList>
    </citation>
    <scope>NUCLEOTIDE SEQUENCE</scope>
    <source>
        <strain evidence="2">DSM 19659</strain>
    </source>
</reference>
<dbReference type="InterPro" id="IPR052934">
    <property type="entry name" value="Methyl-DNA_Rec/Restrict_Enz"/>
</dbReference>
<organism evidence="2 3">
    <name type="scientific">Moryella indoligenes</name>
    <dbReference type="NCBI Taxonomy" id="371674"/>
    <lineage>
        <taxon>Bacteria</taxon>
        <taxon>Bacillati</taxon>
        <taxon>Bacillota</taxon>
        <taxon>Clostridia</taxon>
        <taxon>Lachnospirales</taxon>
        <taxon>Lachnospiraceae</taxon>
        <taxon>Moryella</taxon>
    </lineage>
</organism>
<proteinExistence type="predicted"/>
<dbReference type="RefSeq" id="WP_307252088.1">
    <property type="nucleotide sequence ID" value="NZ_JAUSTO010000001.1"/>
</dbReference>
<dbReference type="InterPro" id="IPR027417">
    <property type="entry name" value="P-loop_NTPase"/>
</dbReference>
<keyword evidence="3" id="KW-1185">Reference proteome</keyword>
<dbReference type="PANTHER" id="PTHR37291:SF1">
    <property type="entry name" value="TYPE IV METHYL-DIRECTED RESTRICTION ENZYME ECOKMCRB SUBUNIT"/>
    <property type="match status" value="1"/>
</dbReference>
<evidence type="ECO:0000313" key="3">
    <source>
        <dbReference type="Proteomes" id="UP001241537"/>
    </source>
</evidence>
<sequence length="831" mass="94901">MANEYGWIDFYTELADKLLPYKDSRPELLRKIRQVYVNVGIKLPKLESDNNPKDIDPFTVFGLFNKGISNANRITIIKGIASEFGVTAAIPDAFDGIPVLNNLKATFYWFQEDRAEHDIDNLWSLFAAALDYAKDESDVNRQVFVRAYDAVLNQQGIRWNITMGLYWIRPYTFLNLDSRNRWYMSDPENMPADYVTKVKPMLNKVPVADQYLEIIKLCKAALDTGKYEYHTFPELSYYSWVISEKVNQEQREAETGKKNSQSNAAHIRWTRPIVQALRDLGGSGTPAEVRAKIVENEHLTEEEISVTRGKTNVNKFENEVAFARNDLAVAGYIDKSVHGVWTLTEAGMAVDITDEMASDLFKNTVAESAAKRSGALADSNVDTIRYWIYAPGSGAEKWDECYKNGIMLLGWGEIGDLNTFDSKDEMKQKMKEVYGDTSSYKNSAHATWQFVHDLKPGDVVFVKKGIYGIIGRGVVESAYEYDAERSDEFNNVRAVKWTHKGDWTIQHQTPQKTLTDITPYSDFVQQIKDLFDDEVLDEDEDKAVVYPPYSVDDFLDEVYMDEDAYDNIVAVLRNKKNIILQGAPGVGKTFVAKRLAYAIMGVKDVDRVMMVQFHQSYSYEDFIMGFRPTATGFELRKGAFYNFCKKAEIDSDNDYFFIIDEINRGNLSKIFGELFMLIENDKRGIELQLLYSDEKFAVPSNVYIIGMMNTADRSLAMLDYALRRRFAFVEIKPGFDSEGFKVYKSSIDNIKFDRLVACVENLNKAIADDESLGEGFCIGHSYFCNLNPDVVDDNALSGIIEYELVPLLKEYWFDEPTKVRDWTANLRGAIK</sequence>